<evidence type="ECO:0000256" key="2">
    <source>
        <dbReference type="SAM" id="Coils"/>
    </source>
</evidence>
<dbReference type="InterPro" id="IPR025069">
    <property type="entry name" value="Cpsf2_C"/>
</dbReference>
<keyword evidence="1" id="KW-0694">RNA-binding</keyword>
<comment type="subcellular location">
    <subcellularLocation>
        <location evidence="1">Nucleus</location>
    </subcellularLocation>
</comment>
<dbReference type="STRING" id="578462.A0A0L0T4I7"/>
<gene>
    <name evidence="6" type="ORF">AMAG_14177</name>
</gene>
<dbReference type="GO" id="GO:0005847">
    <property type="term" value="C:mRNA cleavage and polyadenylation specificity factor complex"/>
    <property type="evidence" value="ECO:0007669"/>
    <property type="project" value="InterPro"/>
</dbReference>
<evidence type="ECO:0000259" key="5">
    <source>
        <dbReference type="Pfam" id="PF16661"/>
    </source>
</evidence>
<keyword evidence="1" id="KW-0539">Nucleus</keyword>
<dbReference type="CDD" id="cd16293">
    <property type="entry name" value="CPSF2-like_MBL-fold"/>
    <property type="match status" value="1"/>
</dbReference>
<dbReference type="InterPro" id="IPR001279">
    <property type="entry name" value="Metallo-B-lactamas"/>
</dbReference>
<feature type="domain" description="Cleavage and polyadenylation specificity factor 2 C-terminal" evidence="4">
    <location>
        <begin position="574"/>
        <end position="666"/>
    </location>
</feature>
<protein>
    <recommendedName>
        <fullName evidence="1">Cleavage and polyadenylation specificity factor subunit 2</fullName>
    </recommendedName>
    <alternativeName>
        <fullName evidence="1">Cleavage and polyadenylation specificity factor 100 kDa subunit</fullName>
    </alternativeName>
</protein>
<dbReference type="InterPro" id="IPR035639">
    <property type="entry name" value="CPSF2_MBL"/>
</dbReference>
<dbReference type="Pfam" id="PF13299">
    <property type="entry name" value="CPSF100_C"/>
    <property type="match status" value="1"/>
</dbReference>
<feature type="compositionally biased region" description="Acidic residues" evidence="3">
    <location>
        <begin position="428"/>
        <end position="438"/>
    </location>
</feature>
<dbReference type="PANTHER" id="PTHR45922">
    <property type="entry name" value="CLEAVAGE AND POLYADENYLATION SPECIFICITY FACTOR SUBUNIT 2"/>
    <property type="match status" value="1"/>
</dbReference>
<dbReference type="GO" id="GO:0006398">
    <property type="term" value="P:mRNA 3'-end processing by stem-loop binding and cleavage"/>
    <property type="evidence" value="ECO:0007669"/>
    <property type="project" value="InterPro"/>
</dbReference>
<name>A0A0L0T4I7_ALLM3</name>
<dbReference type="Proteomes" id="UP000054350">
    <property type="component" value="Unassembled WGS sequence"/>
</dbReference>
<dbReference type="PANTHER" id="PTHR45922:SF1">
    <property type="entry name" value="CLEAVAGE AND POLYADENYLATION SPECIFICITY FACTOR SUBUNIT 2"/>
    <property type="match status" value="1"/>
</dbReference>
<dbReference type="Gene3D" id="3.60.15.10">
    <property type="entry name" value="Ribonuclease Z/Hydroxyacylglutathione hydrolase-like"/>
    <property type="match status" value="1"/>
</dbReference>
<keyword evidence="7" id="KW-1185">Reference proteome</keyword>
<feature type="compositionally biased region" description="Low complexity" evidence="3">
    <location>
        <begin position="255"/>
        <end position="271"/>
    </location>
</feature>
<reference evidence="7" key="2">
    <citation type="submission" date="2009-11" db="EMBL/GenBank/DDBJ databases">
        <title>The Genome Sequence of Allomyces macrogynus strain ATCC 38327.</title>
        <authorList>
            <consortium name="The Broad Institute Genome Sequencing Platform"/>
            <person name="Russ C."/>
            <person name="Cuomo C."/>
            <person name="Shea T."/>
            <person name="Young S.K."/>
            <person name="Zeng Q."/>
            <person name="Koehrsen M."/>
            <person name="Haas B."/>
            <person name="Borodovsky M."/>
            <person name="Guigo R."/>
            <person name="Alvarado L."/>
            <person name="Berlin A."/>
            <person name="Borenstein D."/>
            <person name="Chen Z."/>
            <person name="Engels R."/>
            <person name="Freedman E."/>
            <person name="Gellesch M."/>
            <person name="Goldberg J."/>
            <person name="Griggs A."/>
            <person name="Gujja S."/>
            <person name="Heiman D."/>
            <person name="Hepburn T."/>
            <person name="Howarth C."/>
            <person name="Jen D."/>
            <person name="Larson L."/>
            <person name="Lewis B."/>
            <person name="Mehta T."/>
            <person name="Park D."/>
            <person name="Pearson M."/>
            <person name="Roberts A."/>
            <person name="Saif S."/>
            <person name="Shenoy N."/>
            <person name="Sisk P."/>
            <person name="Stolte C."/>
            <person name="Sykes S."/>
            <person name="Walk T."/>
            <person name="White J."/>
            <person name="Yandava C."/>
            <person name="Burger G."/>
            <person name="Gray M.W."/>
            <person name="Holland P.W.H."/>
            <person name="King N."/>
            <person name="Lang F.B.F."/>
            <person name="Roger A.J."/>
            <person name="Ruiz-Trillo I."/>
            <person name="Lander E."/>
            <person name="Nusbaum C."/>
        </authorList>
    </citation>
    <scope>NUCLEOTIDE SEQUENCE [LARGE SCALE GENOMIC DNA]</scope>
    <source>
        <strain evidence="7">ATCC 38327</strain>
    </source>
</reference>
<dbReference type="GO" id="GO:0003723">
    <property type="term" value="F:RNA binding"/>
    <property type="evidence" value="ECO:0007669"/>
    <property type="project" value="UniProtKB-KW"/>
</dbReference>
<evidence type="ECO:0000313" key="6">
    <source>
        <dbReference type="EMBL" id="KNE69621.1"/>
    </source>
</evidence>
<dbReference type="EMBL" id="GG745361">
    <property type="protein sequence ID" value="KNE69621.1"/>
    <property type="molecule type" value="Genomic_DNA"/>
</dbReference>
<proteinExistence type="inferred from homology"/>
<dbReference type="InterPro" id="IPR027075">
    <property type="entry name" value="CPSF2"/>
</dbReference>
<dbReference type="Pfam" id="PF16661">
    <property type="entry name" value="Lactamase_B_6"/>
    <property type="match status" value="1"/>
</dbReference>
<feature type="region of interest" description="Disordered" evidence="3">
    <location>
        <begin position="407"/>
        <end position="439"/>
    </location>
</feature>
<dbReference type="AlphaFoldDB" id="A0A0L0T4I7"/>
<comment type="similarity">
    <text evidence="1">Belongs to the metallo-beta-lactamase superfamily. RNA-metabolizing metallo-beta-lactamase-like family. CPSF2/YSH1 subfamily.</text>
</comment>
<keyword evidence="2" id="KW-0175">Coiled coil</keyword>
<feature type="domain" description="Metallo-beta-lactamase" evidence="5">
    <location>
        <begin position="20"/>
        <end position="204"/>
    </location>
</feature>
<sequence>MTSVIPLSGARDARQGAMTLLQLDEAKILLDCGWTPDLNPDDLVLLKKHARDIDCVLLTHGSLRHCGALPYAIAKLGLNCPIYATFPVQTMGRHTVHDALLTKKMHEPVDHLFTRRDVELAFNRVTLLRYSQPYPLSGKAQGTTITAFAAGHSVGGTVWSLKRATEDIIYVMDMNHRKDAHLAPTTVFHADQIAPPLMRPTLLIASARLPVGHSIRGRDDALLHPALETLKAGGNVLIPVDARRAFSSSLRPGDRGPSTRSRTRSASGTGSELAVLHATIPLSRARRVPLEGDELAAHVAEKAAAAERAREEADLLAKNKSIIEAELSDDEDDDDEGVVADTPTAAAAAPEATKLQHRTHATFVGFDAYVRDNPRARFPFVEHRRRFDEYGEVIKPDHYMTDADRMEKERERAARRRQEAEEARLDQEEAMDVDDDKDDAPMKYVKDDVSLDVHCRVQVIDYEGLSDLTALARIVPMMQARTTVLVGGDDSETGALFDELAKAAGGEDLDDAAEATPRLLAPKVGDVVRLSAAAQVTQVKLTDALFTQLTLHKYGDYEIGTVSAMVCAPAGTAAEGTTAAGAGVPALDVVELAAMQRPPPVVIGTLRLSDFKTVLDREGFSTEFNHGVLVVNGKVGVGKNGAGELVLEGRICPEYYRVRKLLYQQHVVL</sequence>
<evidence type="ECO:0000256" key="3">
    <source>
        <dbReference type="SAM" id="MobiDB-lite"/>
    </source>
</evidence>
<evidence type="ECO:0000259" key="4">
    <source>
        <dbReference type="Pfam" id="PF13299"/>
    </source>
</evidence>
<feature type="coiled-coil region" evidence="2">
    <location>
        <begin position="299"/>
        <end position="326"/>
    </location>
</feature>
<evidence type="ECO:0000256" key="1">
    <source>
        <dbReference type="RuleBase" id="RU365006"/>
    </source>
</evidence>
<dbReference type="VEuPathDB" id="FungiDB:AMAG_14177"/>
<dbReference type="eggNOG" id="KOG1135">
    <property type="taxonomic scope" value="Eukaryota"/>
</dbReference>
<keyword evidence="1" id="KW-0507">mRNA processing</keyword>
<feature type="region of interest" description="Disordered" evidence="3">
    <location>
        <begin position="247"/>
        <end position="272"/>
    </location>
</feature>
<dbReference type="InterPro" id="IPR036866">
    <property type="entry name" value="RibonucZ/Hydroxyglut_hydro"/>
</dbReference>
<organism evidence="6 7">
    <name type="scientific">Allomyces macrogynus (strain ATCC 38327)</name>
    <name type="common">Allomyces javanicus var. macrogynus</name>
    <dbReference type="NCBI Taxonomy" id="578462"/>
    <lineage>
        <taxon>Eukaryota</taxon>
        <taxon>Fungi</taxon>
        <taxon>Fungi incertae sedis</taxon>
        <taxon>Blastocladiomycota</taxon>
        <taxon>Blastocladiomycetes</taxon>
        <taxon>Blastocladiales</taxon>
        <taxon>Blastocladiaceae</taxon>
        <taxon>Allomyces</taxon>
    </lineage>
</organism>
<accession>A0A0L0T4I7</accession>
<feature type="compositionally biased region" description="Basic and acidic residues" evidence="3">
    <location>
        <begin position="407"/>
        <end position="427"/>
    </location>
</feature>
<dbReference type="OMA" id="ETHIYQX"/>
<reference evidence="6 7" key="1">
    <citation type="submission" date="2009-11" db="EMBL/GenBank/DDBJ databases">
        <title>Annotation of Allomyces macrogynus ATCC 38327.</title>
        <authorList>
            <consortium name="The Broad Institute Genome Sequencing Platform"/>
            <person name="Russ C."/>
            <person name="Cuomo C."/>
            <person name="Burger G."/>
            <person name="Gray M.W."/>
            <person name="Holland P.W.H."/>
            <person name="King N."/>
            <person name="Lang F.B.F."/>
            <person name="Roger A.J."/>
            <person name="Ruiz-Trillo I."/>
            <person name="Young S.K."/>
            <person name="Zeng Q."/>
            <person name="Gargeya S."/>
            <person name="Fitzgerald M."/>
            <person name="Haas B."/>
            <person name="Abouelleil A."/>
            <person name="Alvarado L."/>
            <person name="Arachchi H.M."/>
            <person name="Berlin A."/>
            <person name="Chapman S.B."/>
            <person name="Gearin G."/>
            <person name="Goldberg J."/>
            <person name="Griggs A."/>
            <person name="Gujja S."/>
            <person name="Hansen M."/>
            <person name="Heiman D."/>
            <person name="Howarth C."/>
            <person name="Larimer J."/>
            <person name="Lui A."/>
            <person name="MacDonald P.J.P."/>
            <person name="McCowen C."/>
            <person name="Montmayeur A."/>
            <person name="Murphy C."/>
            <person name="Neiman D."/>
            <person name="Pearson M."/>
            <person name="Priest M."/>
            <person name="Roberts A."/>
            <person name="Saif S."/>
            <person name="Shea T."/>
            <person name="Sisk P."/>
            <person name="Stolte C."/>
            <person name="Sykes S."/>
            <person name="Wortman J."/>
            <person name="Nusbaum C."/>
            <person name="Birren B."/>
        </authorList>
    </citation>
    <scope>NUCLEOTIDE SEQUENCE [LARGE SCALE GENOMIC DNA]</scope>
    <source>
        <strain evidence="6 7">ATCC 38327</strain>
    </source>
</reference>
<dbReference type="OrthoDB" id="64353at2759"/>
<dbReference type="SUPFAM" id="SSF56281">
    <property type="entry name" value="Metallo-hydrolase/oxidoreductase"/>
    <property type="match status" value="2"/>
</dbReference>
<evidence type="ECO:0000313" key="7">
    <source>
        <dbReference type="Proteomes" id="UP000054350"/>
    </source>
</evidence>